<dbReference type="Proteomes" id="UP000199341">
    <property type="component" value="Unassembled WGS sequence"/>
</dbReference>
<evidence type="ECO:0000259" key="6">
    <source>
        <dbReference type="SMART" id="SM00704"/>
    </source>
</evidence>
<gene>
    <name evidence="7" type="ORF">SAMN05216259_114140</name>
</gene>
<accession>A0A1H0NQ07</accession>
<keyword evidence="8" id="KW-1185">Reference proteome</keyword>
<keyword evidence="1" id="KW-0001">2Fe-2S</keyword>
<feature type="region of interest" description="Disordered" evidence="5">
    <location>
        <begin position="1"/>
        <end position="59"/>
    </location>
</feature>
<evidence type="ECO:0000256" key="3">
    <source>
        <dbReference type="ARBA" id="ARBA00023004"/>
    </source>
</evidence>
<dbReference type="EMBL" id="FNIE01000014">
    <property type="protein sequence ID" value="SDO94638.1"/>
    <property type="molecule type" value="Genomic_DNA"/>
</dbReference>
<dbReference type="STRING" id="310781.SAMN05216259_114140"/>
<proteinExistence type="predicted"/>
<evidence type="ECO:0000256" key="5">
    <source>
        <dbReference type="SAM" id="MobiDB-lite"/>
    </source>
</evidence>
<evidence type="ECO:0000256" key="1">
    <source>
        <dbReference type="ARBA" id="ARBA00022714"/>
    </source>
</evidence>
<name>A0A1H0NQ07_9ACTN</name>
<protein>
    <submittedName>
        <fullName evidence="7">Iron-binding zinc finger CDGSH type</fullName>
    </submittedName>
</protein>
<dbReference type="GO" id="GO:0051537">
    <property type="term" value="F:2 iron, 2 sulfur cluster binding"/>
    <property type="evidence" value="ECO:0007669"/>
    <property type="project" value="UniProtKB-KW"/>
</dbReference>
<dbReference type="GO" id="GO:0046872">
    <property type="term" value="F:metal ion binding"/>
    <property type="evidence" value="ECO:0007669"/>
    <property type="project" value="UniProtKB-KW"/>
</dbReference>
<keyword evidence="2" id="KW-0479">Metal-binding</keyword>
<dbReference type="AlphaFoldDB" id="A0A1H0NQ07"/>
<dbReference type="Gene3D" id="3.40.5.90">
    <property type="entry name" value="CDGSH iron-sulfur domain, mitoNEET-type"/>
    <property type="match status" value="1"/>
</dbReference>
<reference evidence="7 8" key="1">
    <citation type="submission" date="2016-10" db="EMBL/GenBank/DDBJ databases">
        <authorList>
            <person name="de Groot N.N."/>
        </authorList>
    </citation>
    <scope>NUCLEOTIDE SEQUENCE [LARGE SCALE GENOMIC DNA]</scope>
    <source>
        <strain evidence="7 8">CGMCC 4.2022</strain>
    </source>
</reference>
<keyword evidence="4" id="KW-0411">Iron-sulfur</keyword>
<feature type="compositionally biased region" description="Gly residues" evidence="5">
    <location>
        <begin position="20"/>
        <end position="31"/>
    </location>
</feature>
<organism evidence="7 8">
    <name type="scientific">Actinacidiphila guanduensis</name>
    <dbReference type="NCBI Taxonomy" id="310781"/>
    <lineage>
        <taxon>Bacteria</taxon>
        <taxon>Bacillati</taxon>
        <taxon>Actinomycetota</taxon>
        <taxon>Actinomycetes</taxon>
        <taxon>Kitasatosporales</taxon>
        <taxon>Streptomycetaceae</taxon>
        <taxon>Actinacidiphila</taxon>
    </lineage>
</organism>
<feature type="compositionally biased region" description="Low complexity" evidence="5">
    <location>
        <begin position="36"/>
        <end position="57"/>
    </location>
</feature>
<sequence length="121" mass="12713">MPNDDEREARTATGDVHTAGDGGGPGSGGSGRRPAEAAAAPAGPRPGHTPAAGGATRVSVERGGPLLVEGPVEFVAEDGTRAYSDRFRVAVCTCRRSRTYPWCDTSHRAHERPARPHKEEQ</sequence>
<dbReference type="SMART" id="SM00704">
    <property type="entry name" value="ZnF_CDGSH"/>
    <property type="match status" value="1"/>
</dbReference>
<keyword evidence="3" id="KW-0408">Iron</keyword>
<feature type="domain" description="Iron-binding zinc finger CDGSH type" evidence="6">
    <location>
        <begin position="69"/>
        <end position="113"/>
    </location>
</feature>
<dbReference type="InterPro" id="IPR042216">
    <property type="entry name" value="MitoNEET_CISD"/>
</dbReference>
<evidence type="ECO:0000256" key="2">
    <source>
        <dbReference type="ARBA" id="ARBA00022723"/>
    </source>
</evidence>
<dbReference type="Pfam" id="PF09360">
    <property type="entry name" value="zf-CDGSH"/>
    <property type="match status" value="1"/>
</dbReference>
<dbReference type="InterPro" id="IPR018967">
    <property type="entry name" value="FeS-contain_CDGSH-typ"/>
</dbReference>
<evidence type="ECO:0000313" key="7">
    <source>
        <dbReference type="EMBL" id="SDO94638.1"/>
    </source>
</evidence>
<evidence type="ECO:0000256" key="4">
    <source>
        <dbReference type="ARBA" id="ARBA00023014"/>
    </source>
</evidence>
<dbReference type="GO" id="GO:0005737">
    <property type="term" value="C:cytoplasm"/>
    <property type="evidence" value="ECO:0007669"/>
    <property type="project" value="UniProtKB-ARBA"/>
</dbReference>
<evidence type="ECO:0000313" key="8">
    <source>
        <dbReference type="Proteomes" id="UP000199341"/>
    </source>
</evidence>